<feature type="transmembrane region" description="Helical" evidence="1">
    <location>
        <begin position="50"/>
        <end position="70"/>
    </location>
</feature>
<keyword evidence="1" id="KW-1133">Transmembrane helix</keyword>
<reference evidence="2" key="1">
    <citation type="submission" date="2021-01" db="EMBL/GenBank/DDBJ databases">
        <authorList>
            <person name="Li R."/>
            <person name="Bekaert M."/>
        </authorList>
    </citation>
    <scope>NUCLEOTIDE SEQUENCE</scope>
    <source>
        <strain evidence="2">Farmed</strain>
    </source>
</reference>
<feature type="transmembrane region" description="Helical" evidence="1">
    <location>
        <begin position="23"/>
        <end position="43"/>
    </location>
</feature>
<comment type="caution">
    <text evidence="2">The sequence shown here is derived from an EMBL/GenBank/DDBJ whole genome shotgun (WGS) entry which is preliminary data.</text>
</comment>
<keyword evidence="1" id="KW-0812">Transmembrane</keyword>
<evidence type="ECO:0000313" key="3">
    <source>
        <dbReference type="Proteomes" id="UP000597762"/>
    </source>
</evidence>
<name>A0A812DUB6_ACAPH</name>
<gene>
    <name evidence="2" type="ORF">SPHA_62328</name>
</gene>
<evidence type="ECO:0000313" key="2">
    <source>
        <dbReference type="EMBL" id="CAE1310807.1"/>
    </source>
</evidence>
<proteinExistence type="predicted"/>
<dbReference type="Proteomes" id="UP000597762">
    <property type="component" value="Unassembled WGS sequence"/>
</dbReference>
<feature type="transmembrane region" description="Helical" evidence="1">
    <location>
        <begin position="76"/>
        <end position="93"/>
    </location>
</feature>
<accession>A0A812DUB6</accession>
<keyword evidence="3" id="KW-1185">Reference proteome</keyword>
<protein>
    <submittedName>
        <fullName evidence="2">Uncharacterized protein</fullName>
    </submittedName>
</protein>
<keyword evidence="1" id="KW-0472">Membrane</keyword>
<feature type="transmembrane region" description="Helical" evidence="1">
    <location>
        <begin position="100"/>
        <end position="122"/>
    </location>
</feature>
<sequence length="159" mass="18609">MLFCNSNALSYRALSEPIFSDSFFPFITYSLIPNLAIAFCLFLSISFFYCFLLTSVLILLLNIRFSFFISTPNSSFISYSSLIGFFTTFYANFQIFLSRFLIISFLISLFLHFLCFLLFFFSFCPFNVILFSFRRFLCLSFQILYVCSVRTKYSVGSIH</sequence>
<evidence type="ECO:0000256" key="1">
    <source>
        <dbReference type="SAM" id="Phobius"/>
    </source>
</evidence>
<organism evidence="2 3">
    <name type="scientific">Acanthosepion pharaonis</name>
    <name type="common">Pharaoh cuttlefish</name>
    <name type="synonym">Sepia pharaonis</name>
    <dbReference type="NCBI Taxonomy" id="158019"/>
    <lineage>
        <taxon>Eukaryota</taxon>
        <taxon>Metazoa</taxon>
        <taxon>Spiralia</taxon>
        <taxon>Lophotrochozoa</taxon>
        <taxon>Mollusca</taxon>
        <taxon>Cephalopoda</taxon>
        <taxon>Coleoidea</taxon>
        <taxon>Decapodiformes</taxon>
        <taxon>Sepiida</taxon>
        <taxon>Sepiina</taxon>
        <taxon>Sepiidae</taxon>
        <taxon>Acanthosepion</taxon>
    </lineage>
</organism>
<dbReference type="AlphaFoldDB" id="A0A812DUB6"/>
<dbReference type="EMBL" id="CAHIKZ030004450">
    <property type="protein sequence ID" value="CAE1310807.1"/>
    <property type="molecule type" value="Genomic_DNA"/>
</dbReference>